<evidence type="ECO:0000256" key="4">
    <source>
        <dbReference type="ARBA" id="ARBA00022801"/>
    </source>
</evidence>
<dbReference type="GO" id="GO:0007155">
    <property type="term" value="P:cell adhesion"/>
    <property type="evidence" value="ECO:0007669"/>
    <property type="project" value="InterPro"/>
</dbReference>
<evidence type="ECO:0000256" key="2">
    <source>
        <dbReference type="ARBA" id="ARBA00022670"/>
    </source>
</evidence>
<sequence length="287" mass="30697">MKKQKKNAIESYFAKADVNLAQALANSTSPFTIEVRFLGGLTENQKSAFKTAADRWSSVIVGDLPTIKVDGENIDDVLILAEGSDIDGSGGILGQAGPTHLRPANAGVTAFLPAKGRMTFDKADLEDMEKNGSLTHVITHEMGHVLGIGTIWTRKGLLKGAGTTNPTFTGTLAMFEYGQLKGTSPTPVPVENQHGPGTQDSHWREPIFRNELMTGFIDVGNNPLSRVTVGSLKDMGYVVDMNAAEAYTLPNLLQLAESGELISAEDSLELGTMLSIIPTVLPEDSLQ</sequence>
<organism evidence="7 8">
    <name type="scientific">Larkinella humicola</name>
    <dbReference type="NCBI Taxonomy" id="2607654"/>
    <lineage>
        <taxon>Bacteria</taxon>
        <taxon>Pseudomonadati</taxon>
        <taxon>Bacteroidota</taxon>
        <taxon>Cytophagia</taxon>
        <taxon>Cytophagales</taxon>
        <taxon>Spirosomataceae</taxon>
        <taxon>Larkinella</taxon>
    </lineage>
</organism>
<evidence type="ECO:0000313" key="7">
    <source>
        <dbReference type="EMBL" id="KAA9347784.1"/>
    </source>
</evidence>
<protein>
    <submittedName>
        <fullName evidence="7">Peptidase</fullName>
    </submittedName>
</protein>
<reference evidence="7 8" key="1">
    <citation type="submission" date="2019-09" db="EMBL/GenBank/DDBJ databases">
        <title>Genome Sequence of Larkinella sp MA1.</title>
        <authorList>
            <person name="Srinivasan S."/>
        </authorList>
    </citation>
    <scope>NUCLEOTIDE SEQUENCE [LARGE SCALE GENOMIC DNA]</scope>
    <source>
        <strain evidence="7 8">MA1</strain>
    </source>
</reference>
<dbReference type="GO" id="GO:0004222">
    <property type="term" value="F:metalloendopeptidase activity"/>
    <property type="evidence" value="ECO:0007669"/>
    <property type="project" value="InterPro"/>
</dbReference>
<keyword evidence="5" id="KW-0862">Zinc</keyword>
<evidence type="ECO:0000313" key="8">
    <source>
        <dbReference type="Proteomes" id="UP000326344"/>
    </source>
</evidence>
<dbReference type="InterPro" id="IPR024079">
    <property type="entry name" value="MetalloPept_cat_dom_sf"/>
</dbReference>
<name>A0A5N1JDR8_9BACT</name>
<dbReference type="GO" id="GO:0006508">
    <property type="term" value="P:proteolysis"/>
    <property type="evidence" value="ECO:0007669"/>
    <property type="project" value="UniProtKB-KW"/>
</dbReference>
<keyword evidence="2" id="KW-0645">Protease</keyword>
<dbReference type="Proteomes" id="UP000326344">
    <property type="component" value="Unassembled WGS sequence"/>
</dbReference>
<dbReference type="InterPro" id="IPR001577">
    <property type="entry name" value="Peptidase_M8"/>
</dbReference>
<keyword evidence="6" id="KW-0482">Metalloprotease</keyword>
<dbReference type="GO" id="GO:0046872">
    <property type="term" value="F:metal ion binding"/>
    <property type="evidence" value="ECO:0007669"/>
    <property type="project" value="UniProtKB-KW"/>
</dbReference>
<dbReference type="Gene3D" id="3.40.390.10">
    <property type="entry name" value="Collagenase (Catalytic Domain)"/>
    <property type="match status" value="1"/>
</dbReference>
<dbReference type="AlphaFoldDB" id="A0A5N1JDR8"/>
<dbReference type="GO" id="GO:0016020">
    <property type="term" value="C:membrane"/>
    <property type="evidence" value="ECO:0007669"/>
    <property type="project" value="InterPro"/>
</dbReference>
<evidence type="ECO:0000256" key="3">
    <source>
        <dbReference type="ARBA" id="ARBA00022723"/>
    </source>
</evidence>
<comment type="cofactor">
    <cofactor evidence="1">
        <name>Zn(2+)</name>
        <dbReference type="ChEBI" id="CHEBI:29105"/>
    </cofactor>
</comment>
<evidence type="ECO:0000256" key="1">
    <source>
        <dbReference type="ARBA" id="ARBA00001947"/>
    </source>
</evidence>
<comment type="caution">
    <text evidence="7">The sequence shown here is derived from an EMBL/GenBank/DDBJ whole genome shotgun (WGS) entry which is preliminary data.</text>
</comment>
<proteinExistence type="predicted"/>
<evidence type="ECO:0000256" key="6">
    <source>
        <dbReference type="ARBA" id="ARBA00023049"/>
    </source>
</evidence>
<dbReference type="EMBL" id="VTWS01000007">
    <property type="protein sequence ID" value="KAA9347784.1"/>
    <property type="molecule type" value="Genomic_DNA"/>
</dbReference>
<evidence type="ECO:0000256" key="5">
    <source>
        <dbReference type="ARBA" id="ARBA00022833"/>
    </source>
</evidence>
<keyword evidence="8" id="KW-1185">Reference proteome</keyword>
<dbReference type="RefSeq" id="WP_150880364.1">
    <property type="nucleotide sequence ID" value="NZ_VTWS01000007.1"/>
</dbReference>
<dbReference type="Pfam" id="PF01457">
    <property type="entry name" value="Peptidase_M8"/>
    <property type="match status" value="1"/>
</dbReference>
<keyword evidence="4" id="KW-0378">Hydrolase</keyword>
<dbReference type="SUPFAM" id="SSF55486">
    <property type="entry name" value="Metalloproteases ('zincins'), catalytic domain"/>
    <property type="match status" value="2"/>
</dbReference>
<dbReference type="Gene3D" id="3.90.132.10">
    <property type="entry name" value="Leishmanolysin , domain 2"/>
    <property type="match status" value="1"/>
</dbReference>
<keyword evidence="3" id="KW-0479">Metal-binding</keyword>
<gene>
    <name evidence="7" type="ORF">F0P93_24450</name>
</gene>
<accession>A0A5N1JDR8</accession>